<reference evidence="4" key="1">
    <citation type="submission" date="2022-01" db="EMBL/GenBank/DDBJ databases">
        <authorList>
            <person name="Jo J.-H."/>
            <person name="Im W.-T."/>
        </authorList>
    </citation>
    <scope>NUCLEOTIDE SEQUENCE</scope>
    <source>
        <strain evidence="4">NA20</strain>
    </source>
</reference>
<dbReference type="PANTHER" id="PTHR30273">
    <property type="entry name" value="PERIPLASMIC SIGNAL SENSOR AND SIGMA FACTOR ACTIVATOR FECR-RELATED"/>
    <property type="match status" value="1"/>
</dbReference>
<dbReference type="InterPro" id="IPR006860">
    <property type="entry name" value="FecR"/>
</dbReference>
<gene>
    <name evidence="4" type="ORF">LZZ85_03375</name>
</gene>
<proteinExistence type="predicted"/>
<feature type="domain" description="FecR protein" evidence="2">
    <location>
        <begin position="135"/>
        <end position="222"/>
    </location>
</feature>
<dbReference type="Pfam" id="PF04773">
    <property type="entry name" value="FecR"/>
    <property type="match status" value="1"/>
</dbReference>
<keyword evidence="1" id="KW-0472">Membrane</keyword>
<dbReference type="Pfam" id="PF16344">
    <property type="entry name" value="FecR_C"/>
    <property type="match status" value="1"/>
</dbReference>
<dbReference type="Proteomes" id="UP001165367">
    <property type="component" value="Unassembled WGS sequence"/>
</dbReference>
<evidence type="ECO:0000313" key="4">
    <source>
        <dbReference type="EMBL" id="MCG2613300.1"/>
    </source>
</evidence>
<evidence type="ECO:0000313" key="5">
    <source>
        <dbReference type="Proteomes" id="UP001165367"/>
    </source>
</evidence>
<accession>A0ABS9KLU6</accession>
<dbReference type="PANTHER" id="PTHR30273:SF2">
    <property type="entry name" value="PROTEIN FECR"/>
    <property type="match status" value="1"/>
</dbReference>
<dbReference type="Gene3D" id="2.60.120.1440">
    <property type="match status" value="1"/>
</dbReference>
<evidence type="ECO:0000259" key="2">
    <source>
        <dbReference type="Pfam" id="PF04773"/>
    </source>
</evidence>
<name>A0ABS9KLU6_9BACT</name>
<feature type="transmembrane region" description="Helical" evidence="1">
    <location>
        <begin position="79"/>
        <end position="101"/>
    </location>
</feature>
<keyword evidence="1" id="KW-0812">Transmembrane</keyword>
<keyword evidence="5" id="KW-1185">Reference proteome</keyword>
<dbReference type="RefSeq" id="WP_237868529.1">
    <property type="nucleotide sequence ID" value="NZ_JAKLTR010000002.1"/>
</dbReference>
<protein>
    <submittedName>
        <fullName evidence="4">FecR domain-containing protein</fullName>
    </submittedName>
</protein>
<keyword evidence="1" id="KW-1133">Transmembrane helix</keyword>
<dbReference type="PIRSF" id="PIRSF018266">
    <property type="entry name" value="FecR"/>
    <property type="match status" value="1"/>
</dbReference>
<comment type="caution">
    <text evidence="4">The sequence shown here is derived from an EMBL/GenBank/DDBJ whole genome shotgun (WGS) entry which is preliminary data.</text>
</comment>
<evidence type="ECO:0000256" key="1">
    <source>
        <dbReference type="SAM" id="Phobius"/>
    </source>
</evidence>
<organism evidence="4 5">
    <name type="scientific">Terrimonas ginsenosidimutans</name>
    <dbReference type="NCBI Taxonomy" id="2908004"/>
    <lineage>
        <taxon>Bacteria</taxon>
        <taxon>Pseudomonadati</taxon>
        <taxon>Bacteroidota</taxon>
        <taxon>Chitinophagia</taxon>
        <taxon>Chitinophagales</taxon>
        <taxon>Chitinophagaceae</taxon>
        <taxon>Terrimonas</taxon>
    </lineage>
</organism>
<dbReference type="Gene3D" id="3.55.50.30">
    <property type="match status" value="1"/>
</dbReference>
<feature type="domain" description="Protein FecR C-terminal" evidence="3">
    <location>
        <begin position="281"/>
        <end position="348"/>
    </location>
</feature>
<dbReference type="InterPro" id="IPR012373">
    <property type="entry name" value="Ferrdict_sens_TM"/>
</dbReference>
<dbReference type="EMBL" id="JAKLTR010000002">
    <property type="protein sequence ID" value="MCG2613300.1"/>
    <property type="molecule type" value="Genomic_DNA"/>
</dbReference>
<dbReference type="InterPro" id="IPR032508">
    <property type="entry name" value="FecR_C"/>
</dbReference>
<evidence type="ECO:0000259" key="3">
    <source>
        <dbReference type="Pfam" id="PF16344"/>
    </source>
</evidence>
<sequence>MTQERLDYLLEQHYKGELSGSEQRELDRWYQDMQNGHSGLYSVGRSDAEQRELTEMADGLMLRVEETERFQLRSKRRAVVLRWSVAASVVLVLGLFLIFSLSDKKDDVNVLQIASAEDGSTYPQMIVTLENNAGIEEKYTLPDGTSVSLSPTSVITYGSNYNVSNRELTLKGKAFFKVKKDPAKPFIVYSKNIATTALGTSFYVTAYESDTTVHVLLQEGRVSVKPVEVRDRVVYLDPGYTVSFNTNTLIASAVMPVAKQNDRELVAVKRAGLVNAGTPVIFEQQPLHKVLDELALIYKVAITYNLNEIRDLDFSGTVKPGDHLMPVLQRIGLLNNLSVKSSNGKYVITSQ</sequence>